<organism evidence="3 4">
    <name type="scientific">Crassostrea virginica</name>
    <name type="common">Eastern oyster</name>
    <dbReference type="NCBI Taxonomy" id="6565"/>
    <lineage>
        <taxon>Eukaryota</taxon>
        <taxon>Metazoa</taxon>
        <taxon>Spiralia</taxon>
        <taxon>Lophotrochozoa</taxon>
        <taxon>Mollusca</taxon>
        <taxon>Bivalvia</taxon>
        <taxon>Autobranchia</taxon>
        <taxon>Pteriomorphia</taxon>
        <taxon>Ostreida</taxon>
        <taxon>Ostreoidea</taxon>
        <taxon>Ostreidae</taxon>
        <taxon>Crassostrea</taxon>
    </lineage>
</organism>
<evidence type="ECO:0000256" key="2">
    <source>
        <dbReference type="SAM" id="Phobius"/>
    </source>
</evidence>
<dbReference type="AlphaFoldDB" id="A0A8B8EVL5"/>
<dbReference type="KEGG" id="cvn:111137075"/>
<evidence type="ECO:0000313" key="3">
    <source>
        <dbReference type="Proteomes" id="UP000694844"/>
    </source>
</evidence>
<name>A0A8B8EVL5_CRAVI</name>
<keyword evidence="2" id="KW-1133">Transmembrane helix</keyword>
<feature type="transmembrane region" description="Helical" evidence="2">
    <location>
        <begin position="546"/>
        <end position="567"/>
    </location>
</feature>
<feature type="region of interest" description="Disordered" evidence="1">
    <location>
        <begin position="619"/>
        <end position="641"/>
    </location>
</feature>
<protein>
    <submittedName>
        <fullName evidence="4">Uncharacterized protein LOC111137075</fullName>
    </submittedName>
</protein>
<reference evidence="3" key="1">
    <citation type="submission" date="2024-06" db="UniProtKB">
        <authorList>
            <consortium name="RefSeq"/>
        </authorList>
    </citation>
    <scope>NUCLEOTIDE SEQUENCE [LARGE SCALE GENOMIC DNA]</scope>
</reference>
<evidence type="ECO:0000313" key="4">
    <source>
        <dbReference type="RefSeq" id="XP_022344035.1"/>
    </source>
</evidence>
<keyword evidence="2" id="KW-0472">Membrane</keyword>
<sequence length="1105" mass="124149">MVKMIRMEQTLGVIILVSIAFSELYSLDIDIVPNSICYQEHDNLLLSCVFGDNNTIGAKFQFKPRDQPDNIYRINSTTVNFNTIEAQIPNITKTKDTGTYFCSKNGYNSRRIIYIEEAVILPNDVQCYRDDDNFRSIVCDWTGSNSTCWDFSIVDASMGFYENEQACNVSIKCNSLSPITNCINGISGSQTNVRAECTGTFSGMMKVDFKITGRRFTSTASKIIHKTISCLSVKLRVIDVKILNVSSKGQEMVLAWRISGSPGENCDCVKQCVISTNHNTPDTVKKSCSNDTFYTLTLTNFKPLTNYTSTITCTVIGSEVWSNREQITYTIPLKGGLLAGPNQDGYVMYSCQEKFYCLILYWKDFRDIVNRLKIFVSSQEASVEFEVSNSPFALIRLNKTRDCQNFNVTVHGESSSGIATHTTPFQAMDYACKLVNPFSCSFVNETYIELTRLNHSSKEVLVSIFWCQGTKKNGQVECENFIRWSEPVVLTSTVLVYVNQTSVKSNGTSWFIGSSFSTTDYFSGIDWNACITHNMPDVVVRGKSTAVVIVIVCTVPIVAIAVVVLVCHRMRPFKKRFKIIEIYLRKNSVRENTANNVQNQDSTESTPIPTESFYQTIDSNDINRPGHQPSQTSQTWSNSAKLQTGDSGYIAVEKATTCSVNTSEPIAKRQDVECCSTLQTHASALSHDSTNNLKTRLRTSSISSYCKTNAMEQFSDSDDSFKPEKPTCEHDTISSKEVLNHMGYVSNNSDCNPDSFISFSSRLHSFPCTLNEDLSKHSHLDCLPSENSSYAFVGSTTITSSIKSASSSSDCKSDEVNHMSEVRDDPNEVNTTSGDWKQPETDMTNCDTKEIKFDVQNNFDYISNNDDYSLADPMNMPSIEVENYCFHCLSFQNHSEMQTLKNPSLKETSTISRSLLRTNSVSSYCTANELKIIHVSDTSEHPEMETLDSKLEEICVDVHFNEDYVSNSSSLSYKQDVSDFSASFKVSNASFDSRNEEIIHRKESLNNVPKLQIGCARVDPVFNSSTYLPYSDLKYETDSNHEKILRFKDKNTEDNSSYDQKTSGHISNDKCLRSEHLAECSNEYVKADGPMDKCQQINEFGYLQI</sequence>
<dbReference type="RefSeq" id="XP_022344035.1">
    <property type="nucleotide sequence ID" value="XM_022488327.1"/>
</dbReference>
<gene>
    <name evidence="4" type="primary">LOC111137075</name>
</gene>
<keyword evidence="2" id="KW-0812">Transmembrane</keyword>
<keyword evidence="3" id="KW-1185">Reference proteome</keyword>
<reference evidence="4" key="2">
    <citation type="submission" date="2025-08" db="UniProtKB">
        <authorList>
            <consortium name="RefSeq"/>
        </authorList>
    </citation>
    <scope>IDENTIFICATION</scope>
    <source>
        <tissue evidence="4">Whole sample</tissue>
    </source>
</reference>
<dbReference type="GeneID" id="111137075"/>
<dbReference type="Proteomes" id="UP000694844">
    <property type="component" value="Chromosome 1"/>
</dbReference>
<proteinExistence type="predicted"/>
<dbReference type="OrthoDB" id="10525714at2759"/>
<evidence type="ECO:0000256" key="1">
    <source>
        <dbReference type="SAM" id="MobiDB-lite"/>
    </source>
</evidence>
<accession>A0A8B8EVL5</accession>